<name>A0A0A9CKN8_ARUDO</name>
<reference evidence="1" key="1">
    <citation type="submission" date="2014-09" db="EMBL/GenBank/DDBJ databases">
        <authorList>
            <person name="Magalhaes I.L.F."/>
            <person name="Oliveira U."/>
            <person name="Santos F.R."/>
            <person name="Vidigal T.H.D.A."/>
            <person name="Brescovit A.D."/>
            <person name="Santos A.J."/>
        </authorList>
    </citation>
    <scope>NUCLEOTIDE SEQUENCE</scope>
    <source>
        <tissue evidence="1">Shoot tissue taken approximately 20 cm above the soil surface</tissue>
    </source>
</reference>
<organism evidence="1">
    <name type="scientific">Arundo donax</name>
    <name type="common">Giant reed</name>
    <name type="synonym">Donax arundinaceus</name>
    <dbReference type="NCBI Taxonomy" id="35708"/>
    <lineage>
        <taxon>Eukaryota</taxon>
        <taxon>Viridiplantae</taxon>
        <taxon>Streptophyta</taxon>
        <taxon>Embryophyta</taxon>
        <taxon>Tracheophyta</taxon>
        <taxon>Spermatophyta</taxon>
        <taxon>Magnoliopsida</taxon>
        <taxon>Liliopsida</taxon>
        <taxon>Poales</taxon>
        <taxon>Poaceae</taxon>
        <taxon>PACMAD clade</taxon>
        <taxon>Arundinoideae</taxon>
        <taxon>Arundineae</taxon>
        <taxon>Arundo</taxon>
    </lineage>
</organism>
<reference evidence="1" key="2">
    <citation type="journal article" date="2015" name="Data Brief">
        <title>Shoot transcriptome of the giant reed, Arundo donax.</title>
        <authorList>
            <person name="Barrero R.A."/>
            <person name="Guerrero F.D."/>
            <person name="Moolhuijzen P."/>
            <person name="Goolsby J.A."/>
            <person name="Tidwell J."/>
            <person name="Bellgard S.E."/>
            <person name="Bellgard M.I."/>
        </authorList>
    </citation>
    <scope>NUCLEOTIDE SEQUENCE</scope>
    <source>
        <tissue evidence="1">Shoot tissue taken approximately 20 cm above the soil surface</tissue>
    </source>
</reference>
<accession>A0A0A9CKN8</accession>
<dbReference type="AlphaFoldDB" id="A0A0A9CKN8"/>
<dbReference type="EMBL" id="GBRH01223925">
    <property type="protein sequence ID" value="JAD73970.1"/>
    <property type="molecule type" value="Transcribed_RNA"/>
</dbReference>
<evidence type="ECO:0000313" key="1">
    <source>
        <dbReference type="EMBL" id="JAD73970.1"/>
    </source>
</evidence>
<sequence length="69" mass="8122">MLTFLGKFDLTKSKYYQCLFIVHIDACLASHFNSYIILMHPQTQSPVIFLTKSDRVRSWFPALLRKINN</sequence>
<proteinExistence type="predicted"/>
<protein>
    <submittedName>
        <fullName evidence="1">Uncharacterized protein</fullName>
    </submittedName>
</protein>